<protein>
    <submittedName>
        <fullName evidence="3">Glycosyl transferase</fullName>
    </submittedName>
</protein>
<evidence type="ECO:0000313" key="3">
    <source>
        <dbReference type="EMBL" id="STO60422.1"/>
    </source>
</evidence>
<feature type="transmembrane region" description="Helical" evidence="1">
    <location>
        <begin position="241"/>
        <end position="258"/>
    </location>
</feature>
<proteinExistence type="predicted"/>
<gene>
    <name evidence="3" type="primary">kfoC_5</name>
    <name evidence="3" type="ORF">NCTC1659_01711</name>
</gene>
<dbReference type="InterPro" id="IPR001173">
    <property type="entry name" value="Glyco_trans_2-like"/>
</dbReference>
<dbReference type="AlphaFoldDB" id="A0A377HVE3"/>
<dbReference type="InterPro" id="IPR029044">
    <property type="entry name" value="Nucleotide-diphossugar_trans"/>
</dbReference>
<organism evidence="3 4">
    <name type="scientific">Canicola haemoglobinophilus</name>
    <dbReference type="NCBI Taxonomy" id="733"/>
    <lineage>
        <taxon>Bacteria</taxon>
        <taxon>Pseudomonadati</taxon>
        <taxon>Pseudomonadota</taxon>
        <taxon>Gammaproteobacteria</taxon>
        <taxon>Pasteurellales</taxon>
        <taxon>Pasteurellaceae</taxon>
        <taxon>Canicola</taxon>
    </lineage>
</organism>
<dbReference type="GO" id="GO:0016758">
    <property type="term" value="F:hexosyltransferase activity"/>
    <property type="evidence" value="ECO:0007669"/>
    <property type="project" value="UniProtKB-ARBA"/>
</dbReference>
<keyword evidence="1" id="KW-1133">Transmembrane helix</keyword>
<dbReference type="SUPFAM" id="SSF53448">
    <property type="entry name" value="Nucleotide-diphospho-sugar transferases"/>
    <property type="match status" value="1"/>
</dbReference>
<dbReference type="Proteomes" id="UP000254329">
    <property type="component" value="Unassembled WGS sequence"/>
</dbReference>
<reference evidence="3 4" key="1">
    <citation type="submission" date="2018-06" db="EMBL/GenBank/DDBJ databases">
        <authorList>
            <consortium name="Pathogen Informatics"/>
            <person name="Doyle S."/>
        </authorList>
    </citation>
    <scope>NUCLEOTIDE SEQUENCE [LARGE SCALE GENOMIC DNA]</scope>
    <source>
        <strain evidence="3 4">NCTC1659</strain>
    </source>
</reference>
<evidence type="ECO:0000256" key="1">
    <source>
        <dbReference type="SAM" id="Phobius"/>
    </source>
</evidence>
<dbReference type="PANTHER" id="PTHR22916:SF3">
    <property type="entry name" value="UDP-GLCNAC:BETAGAL BETA-1,3-N-ACETYLGLUCOSAMINYLTRANSFERASE-LIKE PROTEIN 1"/>
    <property type="match status" value="1"/>
</dbReference>
<name>A0A377HVE3_9PAST</name>
<evidence type="ECO:0000259" key="2">
    <source>
        <dbReference type="Pfam" id="PF00535"/>
    </source>
</evidence>
<dbReference type="Gene3D" id="3.90.550.10">
    <property type="entry name" value="Spore Coat Polysaccharide Biosynthesis Protein SpsA, Chain A"/>
    <property type="match status" value="1"/>
</dbReference>
<keyword evidence="3" id="KW-0808">Transferase</keyword>
<sequence length="270" mass="31395">MNNRPLISVIIPCYNAEKFVEKSVRSIMEQTYNNLEIILINDCSTDNTEFILQQLALEDKRIVYIKNDHNLKLPKTLNKGIALAQGEYIARMDADDIAVPERLETQMNFMLNNPEIDLVGTNLKHLDEHDNFTGYASAQPTEHKDIVKQLAWKCTIVHPSILAKKSLFTELNGFDESIVYAEDYELWIRAYLAGKKFANLDEPLLHYRIHQKQMTSNTFNSSHAKIIRAFLYQGFKKSGRFGFIFGMFVQTPFFYYLINATENLRQRLRK</sequence>
<evidence type="ECO:0000313" key="4">
    <source>
        <dbReference type="Proteomes" id="UP000254329"/>
    </source>
</evidence>
<dbReference type="PANTHER" id="PTHR22916">
    <property type="entry name" value="GLYCOSYLTRANSFERASE"/>
    <property type="match status" value="1"/>
</dbReference>
<dbReference type="RefSeq" id="WP_078217525.1">
    <property type="nucleotide sequence ID" value="NZ_MUXZ01000004.1"/>
</dbReference>
<keyword evidence="1" id="KW-0812">Transmembrane</keyword>
<dbReference type="EMBL" id="UGHF01000001">
    <property type="protein sequence ID" value="STO60422.1"/>
    <property type="molecule type" value="Genomic_DNA"/>
</dbReference>
<feature type="domain" description="Glycosyltransferase 2-like" evidence="2">
    <location>
        <begin position="8"/>
        <end position="160"/>
    </location>
</feature>
<keyword evidence="1" id="KW-0472">Membrane</keyword>
<dbReference type="Pfam" id="PF00535">
    <property type="entry name" value="Glycos_transf_2"/>
    <property type="match status" value="1"/>
</dbReference>
<keyword evidence="4" id="KW-1185">Reference proteome</keyword>
<accession>A0A377HVE3</accession>